<comment type="pathway">
    <text evidence="6">Bacterial outer membrane biogenesis; lipopolysaccharide biosynthesis.</text>
</comment>
<dbReference type="OrthoDB" id="9803456at2"/>
<dbReference type="GO" id="GO:0009276">
    <property type="term" value="C:Gram-negative-bacterium-type cell wall"/>
    <property type="evidence" value="ECO:0007669"/>
    <property type="project" value="InterPro"/>
</dbReference>
<keyword evidence="4 6" id="KW-0472">Membrane</keyword>
<evidence type="ECO:0000256" key="3">
    <source>
        <dbReference type="ARBA" id="ARBA00022679"/>
    </source>
</evidence>
<name>A0A4Y8WL14_9VIBR</name>
<gene>
    <name evidence="7" type="primary">msbB</name>
    <name evidence="6" type="synonym">lpxM</name>
    <name evidence="7" type="ORF">ELS82_03245</name>
</gene>
<dbReference type="GO" id="GO:0016747">
    <property type="term" value="F:acyltransferase activity, transferring groups other than amino-acyl groups"/>
    <property type="evidence" value="ECO:0007669"/>
    <property type="project" value="InterPro"/>
</dbReference>
<keyword evidence="8" id="KW-1185">Reference proteome</keyword>
<comment type="caution">
    <text evidence="7">The sequence shown here is derived from an EMBL/GenBank/DDBJ whole genome shotgun (WGS) entry which is preliminary data.</text>
</comment>
<comment type="subcellular location">
    <subcellularLocation>
        <location evidence="6">Cell inner membrane</location>
        <topology evidence="6">Single-pass membrane protein</topology>
    </subcellularLocation>
</comment>
<dbReference type="UniPathway" id="UPA00030"/>
<evidence type="ECO:0000256" key="5">
    <source>
        <dbReference type="ARBA" id="ARBA00023315"/>
    </source>
</evidence>
<dbReference type="InterPro" id="IPR004960">
    <property type="entry name" value="LipA_acyltrans"/>
</dbReference>
<dbReference type="PANTHER" id="PTHR30606:SF4">
    <property type="entry name" value="LIPID A BIOSYNTHESIS MYRISTOYLTRANSFERASE"/>
    <property type="match status" value="1"/>
</dbReference>
<accession>A0A4Y8WL14</accession>
<reference evidence="7 8" key="1">
    <citation type="submission" date="2019-01" db="EMBL/GenBank/DDBJ databases">
        <title>Vibrio BEI176 sp. nov, a marine bacterium isolated from China: eastern marignal seas.</title>
        <authorList>
            <person name="Li B."/>
        </authorList>
    </citation>
    <scope>NUCLEOTIDE SEQUENCE [LARGE SCALE GENOMIC DNA]</scope>
    <source>
        <strain evidence="7 8">BEI176</strain>
    </source>
</reference>
<keyword evidence="6" id="KW-1133">Transmembrane helix</keyword>
<keyword evidence="5 6" id="KW-0012">Acyltransferase</keyword>
<comment type="similarity">
    <text evidence="6">Belongs to the LpxL/LpxM/LpxP family. LpxM subfamily.</text>
</comment>
<keyword evidence="6" id="KW-0812">Transmembrane</keyword>
<dbReference type="EC" id="2.3.1.243" evidence="6"/>
<comment type="function">
    <text evidence="6">Catalyzes the transfer of an acyl chain from an acyl-[acyl-carrier-protein] (ACP) to a Kdo(2)-(acyl)-lipid IV(A) to form a Kdo(2)-lipid A.</text>
</comment>
<evidence type="ECO:0000256" key="4">
    <source>
        <dbReference type="ARBA" id="ARBA00023136"/>
    </source>
</evidence>
<keyword evidence="1 6" id="KW-1003">Cell membrane</keyword>
<proteinExistence type="inferred from homology"/>
<sequence>MTTDRNDYDPKAYNPTFQKAFLAPKHWGTWLGLLIGLPISLLPNSVRVSVASFVAKKLCQKQKGSIQKARINLTLCFPEKSEQEREVILEKCLTTAGAFLLGFPAITLRSKKWLEKHSEIKGIEHLHTLRDNNQSAILLVPHSWCIDIPAILLASRGLPVSAMANSQKNPLTDWLMHKQRVQYGGRVYDRSGGIKPFIKSVKDGYLGYYLPDQDHGPEQSVFVDFFATEKATLPGLGKLAKVSRAKIVPTFASYNIETGKYEIEIKAPIEDLSGDEHKDARVMNEVVEQFVNPRPEQYMWILKLLKTRRDGNDPYVGY</sequence>
<dbReference type="Pfam" id="PF03279">
    <property type="entry name" value="Lip_A_acyltrans"/>
    <property type="match status" value="1"/>
</dbReference>
<keyword evidence="3 6" id="KW-0808">Transferase</keyword>
<comment type="catalytic activity">
    <reaction evidence="6">
        <text>an alpha-Kdo-(2-&gt;4)-alpha-Kdo-(2-&gt;6)-(acyl)-lipid IVA + a fatty acyl-[ACP] = an alpha-Kdo-(2-&gt;4)-alpha-Kdo-(2-&gt;6)-lipid A + holo-[ACP]</text>
        <dbReference type="Rhea" id="RHEA:69400"/>
        <dbReference type="Rhea" id="RHEA-COMP:9685"/>
        <dbReference type="Rhea" id="RHEA-COMP:14125"/>
        <dbReference type="ChEBI" id="CHEBI:64479"/>
        <dbReference type="ChEBI" id="CHEBI:138651"/>
        <dbReference type="ChEBI" id="CHEBI:176430"/>
        <dbReference type="ChEBI" id="CHEBI:176431"/>
        <dbReference type="EC" id="2.3.1.243"/>
    </reaction>
</comment>
<dbReference type="PIRSF" id="PIRSF026649">
    <property type="entry name" value="MsbB"/>
    <property type="match status" value="1"/>
</dbReference>
<keyword evidence="2 6" id="KW-0997">Cell inner membrane</keyword>
<comment type="pathway">
    <text evidence="6">Glycolipid biosynthesis; KDO(2)-lipid A biosynthesis; KDO(2)-lipid A from CMP-3-deoxy-D-manno-octulosonate and lipid IV(A): step 4/4.</text>
</comment>
<dbReference type="UniPathway" id="UPA00360">
    <property type="reaction ID" value="UER00486"/>
</dbReference>
<dbReference type="RefSeq" id="WP_134834209.1">
    <property type="nucleotide sequence ID" value="NZ_SATR01000003.1"/>
</dbReference>
<dbReference type="Proteomes" id="UP000297753">
    <property type="component" value="Unassembled WGS sequence"/>
</dbReference>
<dbReference type="PANTHER" id="PTHR30606">
    <property type="entry name" value="LIPID A BIOSYNTHESIS LAUROYL ACYLTRANSFERASE"/>
    <property type="match status" value="1"/>
</dbReference>
<evidence type="ECO:0000256" key="6">
    <source>
        <dbReference type="HAMAP-Rule" id="MF_01944"/>
    </source>
</evidence>
<dbReference type="GO" id="GO:0036104">
    <property type="term" value="P:Kdo2-lipid A biosynthetic process"/>
    <property type="evidence" value="ECO:0007669"/>
    <property type="project" value="UniProtKB-UniRule"/>
</dbReference>
<organism evidence="7 8">
    <name type="scientific">Vibrio ouci</name>
    <dbReference type="NCBI Taxonomy" id="2499078"/>
    <lineage>
        <taxon>Bacteria</taxon>
        <taxon>Pseudomonadati</taxon>
        <taxon>Pseudomonadota</taxon>
        <taxon>Gammaproteobacteria</taxon>
        <taxon>Vibrionales</taxon>
        <taxon>Vibrionaceae</taxon>
        <taxon>Vibrio</taxon>
    </lineage>
</organism>
<dbReference type="GO" id="GO:0005886">
    <property type="term" value="C:plasma membrane"/>
    <property type="evidence" value="ECO:0007669"/>
    <property type="project" value="UniProtKB-SubCell"/>
</dbReference>
<keyword evidence="6" id="KW-0448">Lipopolysaccharide biosynthesis</keyword>
<feature type="short sequence motif" description="HXXXXD motif" evidence="6">
    <location>
        <begin position="142"/>
        <end position="147"/>
    </location>
</feature>
<evidence type="ECO:0000313" key="7">
    <source>
        <dbReference type="EMBL" id="TFH92981.1"/>
    </source>
</evidence>
<dbReference type="HAMAP" id="MF_01944">
    <property type="entry name" value="Lipid_A_LpxM"/>
    <property type="match status" value="1"/>
</dbReference>
<dbReference type="EMBL" id="SATR01000003">
    <property type="protein sequence ID" value="TFH92981.1"/>
    <property type="molecule type" value="Genomic_DNA"/>
</dbReference>
<dbReference type="NCBIfam" id="NF006507">
    <property type="entry name" value="PRK08943.1"/>
    <property type="match status" value="1"/>
</dbReference>
<dbReference type="AlphaFoldDB" id="A0A4Y8WL14"/>
<dbReference type="CDD" id="cd07984">
    <property type="entry name" value="LPLAT_LABLAT-like"/>
    <property type="match status" value="1"/>
</dbReference>
<dbReference type="InterPro" id="IPR011921">
    <property type="entry name" value="Lipid_A_MsbB"/>
</dbReference>
<protein>
    <recommendedName>
        <fullName evidence="6">Lipid A biosynthesis acyltransferase</fullName>
        <ecNumber evidence="6">2.3.1.243</ecNumber>
    </recommendedName>
    <alternativeName>
        <fullName evidence="6">Kdo(2)-lauroyl-lipid IV(A) acyltransferase</fullName>
    </alternativeName>
</protein>
<evidence type="ECO:0000313" key="8">
    <source>
        <dbReference type="Proteomes" id="UP000297753"/>
    </source>
</evidence>
<dbReference type="GO" id="GO:0009103">
    <property type="term" value="P:lipopolysaccharide biosynthetic process"/>
    <property type="evidence" value="ECO:0007669"/>
    <property type="project" value="UniProtKB-UniRule"/>
</dbReference>
<evidence type="ECO:0000256" key="2">
    <source>
        <dbReference type="ARBA" id="ARBA00022519"/>
    </source>
</evidence>
<dbReference type="NCBIfam" id="TIGR02208">
    <property type="entry name" value="lipid_A_msbB"/>
    <property type="match status" value="1"/>
</dbReference>
<evidence type="ECO:0000256" key="1">
    <source>
        <dbReference type="ARBA" id="ARBA00022475"/>
    </source>
</evidence>